<dbReference type="InterPro" id="IPR034595">
    <property type="entry name" value="NDUFAF8"/>
</dbReference>
<dbReference type="GeneTree" id="ENSGT00520000061927"/>
<dbReference type="PANTHER" id="PTHR34561">
    <property type="entry name" value="NADH DEHYDROGENASE [UBIQUINONE] 1 ALPHA SUBCOMPLEX ASSEMBLY FACTOR 8"/>
    <property type="match status" value="1"/>
</dbReference>
<dbReference type="AlphaFoldDB" id="A0A3B5BEV1"/>
<dbReference type="PANTHER" id="PTHR34561:SF1">
    <property type="entry name" value="NADH DEHYDROGENASE [UBIQUINONE] 1 ALPHA SUBCOMPLEX ASSEMBLY FACTOR 8"/>
    <property type="match status" value="1"/>
</dbReference>
<sequence length="109" mass="12328">MSGSNVWSRSRERLRRFPELLAQCSDEAAVYGKCVAASTKGREELKKDLCAREFEALKTCFANADLKQMSQGQCCPFLQLRLHPVALNYSDRASNTHLSLQNLELCPLY</sequence>
<evidence type="ECO:0000313" key="1">
    <source>
        <dbReference type="Ensembl" id="ENSSPAP00000024472.1"/>
    </source>
</evidence>
<organism evidence="1">
    <name type="scientific">Stegastes partitus</name>
    <name type="common">bicolor damselfish</name>
    <dbReference type="NCBI Taxonomy" id="144197"/>
    <lineage>
        <taxon>Eukaryota</taxon>
        <taxon>Metazoa</taxon>
        <taxon>Chordata</taxon>
        <taxon>Craniata</taxon>
        <taxon>Vertebrata</taxon>
        <taxon>Euteleostomi</taxon>
        <taxon>Actinopterygii</taxon>
        <taxon>Neopterygii</taxon>
        <taxon>Teleostei</taxon>
        <taxon>Neoteleostei</taxon>
        <taxon>Acanthomorphata</taxon>
        <taxon>Ovalentaria</taxon>
        <taxon>Pomacentridae</taxon>
        <taxon>Stegastes</taxon>
    </lineage>
</organism>
<protein>
    <submittedName>
        <fullName evidence="1">NADH:ubiquinone oxidoreductase complex assembly factor 8</fullName>
    </submittedName>
</protein>
<proteinExistence type="predicted"/>
<name>A0A3B5BEV1_9TELE</name>
<dbReference type="GO" id="GO:0032981">
    <property type="term" value="P:mitochondrial respiratory chain complex I assembly"/>
    <property type="evidence" value="ECO:0007669"/>
    <property type="project" value="InterPro"/>
</dbReference>
<dbReference type="Ensembl" id="ENSSPAT00000024876.1">
    <property type="protein sequence ID" value="ENSSPAP00000024472.1"/>
    <property type="gene ID" value="ENSSPAG00000018498.1"/>
</dbReference>
<accession>A0A3B5BEV1</accession>
<reference evidence="1" key="1">
    <citation type="submission" date="2023-09" db="UniProtKB">
        <authorList>
            <consortium name="Ensembl"/>
        </authorList>
    </citation>
    <scope>IDENTIFICATION</scope>
</reference>
<dbReference type="STRING" id="144197.ENSSPAP00000024472"/>
<dbReference type="GO" id="GO:0005739">
    <property type="term" value="C:mitochondrion"/>
    <property type="evidence" value="ECO:0007669"/>
    <property type="project" value="InterPro"/>
</dbReference>